<gene>
    <name evidence="1" type="ORF">B0T20DRAFT_487255</name>
</gene>
<accession>A0AAE0PA13</accession>
<dbReference type="EMBL" id="JAUTDP010000010">
    <property type="protein sequence ID" value="KAK3395805.1"/>
    <property type="molecule type" value="Genomic_DNA"/>
</dbReference>
<organism evidence="1 2">
    <name type="scientific">Sordaria brevicollis</name>
    <dbReference type="NCBI Taxonomy" id="83679"/>
    <lineage>
        <taxon>Eukaryota</taxon>
        <taxon>Fungi</taxon>
        <taxon>Dikarya</taxon>
        <taxon>Ascomycota</taxon>
        <taxon>Pezizomycotina</taxon>
        <taxon>Sordariomycetes</taxon>
        <taxon>Sordariomycetidae</taxon>
        <taxon>Sordariales</taxon>
        <taxon>Sordariaceae</taxon>
        <taxon>Sordaria</taxon>
    </lineage>
</organism>
<sequence>MSTHTKAEIDPVAVNMESSAVHDSAGTAKDIGLPSTAAASGLELAATSTEVDVTHHKSSTDSLAKMNPTTGFSPLFGNTFVNNGTANAQHEAANTTLQSTAPVPVVYPPRRPNIFRTRQKHVRFPVSGLNAVTPYNRTVGDTTQELEEADGFPVADMEEFQREVKERMQKKTAAFINKVRQNAAQKRQVEDLGELFVIEE</sequence>
<reference evidence="1" key="1">
    <citation type="journal article" date="2023" name="Mol. Phylogenet. Evol.">
        <title>Genome-scale phylogeny and comparative genomics of the fungal order Sordariales.</title>
        <authorList>
            <person name="Hensen N."/>
            <person name="Bonometti L."/>
            <person name="Westerberg I."/>
            <person name="Brannstrom I.O."/>
            <person name="Guillou S."/>
            <person name="Cros-Aarteil S."/>
            <person name="Calhoun S."/>
            <person name="Haridas S."/>
            <person name="Kuo A."/>
            <person name="Mondo S."/>
            <person name="Pangilinan J."/>
            <person name="Riley R."/>
            <person name="LaButti K."/>
            <person name="Andreopoulos B."/>
            <person name="Lipzen A."/>
            <person name="Chen C."/>
            <person name="Yan M."/>
            <person name="Daum C."/>
            <person name="Ng V."/>
            <person name="Clum A."/>
            <person name="Steindorff A."/>
            <person name="Ohm R.A."/>
            <person name="Martin F."/>
            <person name="Silar P."/>
            <person name="Natvig D.O."/>
            <person name="Lalanne C."/>
            <person name="Gautier V."/>
            <person name="Ament-Velasquez S.L."/>
            <person name="Kruys A."/>
            <person name="Hutchinson M.I."/>
            <person name="Powell A.J."/>
            <person name="Barry K."/>
            <person name="Miller A.N."/>
            <person name="Grigoriev I.V."/>
            <person name="Debuchy R."/>
            <person name="Gladieux P."/>
            <person name="Hiltunen Thoren M."/>
            <person name="Johannesson H."/>
        </authorList>
    </citation>
    <scope>NUCLEOTIDE SEQUENCE</scope>
    <source>
        <strain evidence="1">FGSC 1904</strain>
    </source>
</reference>
<dbReference type="AlphaFoldDB" id="A0AAE0PA13"/>
<evidence type="ECO:0000313" key="1">
    <source>
        <dbReference type="EMBL" id="KAK3395805.1"/>
    </source>
</evidence>
<dbReference type="Proteomes" id="UP001281003">
    <property type="component" value="Unassembled WGS sequence"/>
</dbReference>
<evidence type="ECO:0000313" key="2">
    <source>
        <dbReference type="Proteomes" id="UP001281003"/>
    </source>
</evidence>
<proteinExistence type="predicted"/>
<keyword evidence="2" id="KW-1185">Reference proteome</keyword>
<reference evidence="1" key="2">
    <citation type="submission" date="2023-07" db="EMBL/GenBank/DDBJ databases">
        <authorList>
            <consortium name="Lawrence Berkeley National Laboratory"/>
            <person name="Haridas S."/>
            <person name="Hensen N."/>
            <person name="Bonometti L."/>
            <person name="Westerberg I."/>
            <person name="Brannstrom I.O."/>
            <person name="Guillou S."/>
            <person name="Cros-Aarteil S."/>
            <person name="Calhoun S."/>
            <person name="Kuo A."/>
            <person name="Mondo S."/>
            <person name="Pangilinan J."/>
            <person name="Riley R."/>
            <person name="LaButti K."/>
            <person name="Andreopoulos B."/>
            <person name="Lipzen A."/>
            <person name="Chen C."/>
            <person name="Yanf M."/>
            <person name="Daum C."/>
            <person name="Ng V."/>
            <person name="Clum A."/>
            <person name="Steindorff A."/>
            <person name="Ohm R."/>
            <person name="Martin F."/>
            <person name="Silar P."/>
            <person name="Natvig D."/>
            <person name="Lalanne C."/>
            <person name="Gautier V."/>
            <person name="Ament-velasquez S.L."/>
            <person name="Kruys A."/>
            <person name="Hutchinson M.I."/>
            <person name="Powell A.J."/>
            <person name="Barry K."/>
            <person name="Miller A.N."/>
            <person name="Grigoriev I.V."/>
            <person name="Debuchy R."/>
            <person name="Gladieux P."/>
            <person name="Thoren M.H."/>
            <person name="Johannesson H."/>
        </authorList>
    </citation>
    <scope>NUCLEOTIDE SEQUENCE</scope>
    <source>
        <strain evidence="1">FGSC 1904</strain>
    </source>
</reference>
<comment type="caution">
    <text evidence="1">The sequence shown here is derived from an EMBL/GenBank/DDBJ whole genome shotgun (WGS) entry which is preliminary data.</text>
</comment>
<name>A0AAE0PA13_SORBR</name>
<protein>
    <submittedName>
        <fullName evidence="1">Uncharacterized protein</fullName>
    </submittedName>
</protein>